<keyword evidence="3" id="KW-0813">Transport</keyword>
<feature type="transmembrane region" description="Helical" evidence="16">
    <location>
        <begin position="128"/>
        <end position="148"/>
    </location>
</feature>
<dbReference type="Proteomes" id="UP000314980">
    <property type="component" value="Unassembled WGS sequence"/>
</dbReference>
<evidence type="ECO:0000256" key="8">
    <source>
        <dbReference type="ARBA" id="ARBA00023053"/>
    </source>
</evidence>
<evidence type="ECO:0000256" key="2">
    <source>
        <dbReference type="ARBA" id="ARBA00007367"/>
    </source>
</evidence>
<keyword evidence="8" id="KW-0915">Sodium</keyword>
<dbReference type="GO" id="GO:0015385">
    <property type="term" value="F:sodium:proton antiporter activity"/>
    <property type="evidence" value="ECO:0007669"/>
    <property type="project" value="InterPro"/>
</dbReference>
<name>A0A4W6DXQ2_LATCA</name>
<keyword evidence="11" id="KW-0739">Sodium transport</keyword>
<feature type="transmembrane region" description="Helical" evidence="16">
    <location>
        <begin position="440"/>
        <end position="457"/>
    </location>
</feature>
<dbReference type="PRINTS" id="PR01084">
    <property type="entry name" value="NAHEXCHNGR"/>
</dbReference>
<feature type="domain" description="Cation/H+ exchanger transmembrane" evidence="18">
    <location>
        <begin position="142"/>
        <end position="382"/>
    </location>
</feature>
<feature type="transmembrane region" description="Helical" evidence="16">
    <location>
        <begin position="326"/>
        <end position="349"/>
    </location>
</feature>
<feature type="transmembrane region" description="Helical" evidence="16">
    <location>
        <begin position="216"/>
        <end position="239"/>
    </location>
</feature>
<feature type="signal peptide" evidence="17">
    <location>
        <begin position="1"/>
        <end position="23"/>
    </location>
</feature>
<accession>A0A4W6DXQ2</accession>
<keyword evidence="5 16" id="KW-0812">Transmembrane</keyword>
<feature type="region of interest" description="Disordered" evidence="15">
    <location>
        <begin position="54"/>
        <end position="109"/>
    </location>
</feature>
<evidence type="ECO:0000256" key="17">
    <source>
        <dbReference type="SAM" id="SignalP"/>
    </source>
</evidence>
<dbReference type="PANTHER" id="PTHR10110">
    <property type="entry name" value="SODIUM/HYDROGEN EXCHANGER"/>
    <property type="match status" value="1"/>
</dbReference>
<evidence type="ECO:0000256" key="3">
    <source>
        <dbReference type="ARBA" id="ARBA00022448"/>
    </source>
</evidence>
<evidence type="ECO:0000256" key="4">
    <source>
        <dbReference type="ARBA" id="ARBA00022449"/>
    </source>
</evidence>
<dbReference type="GO" id="GO:0015386">
    <property type="term" value="F:potassium:proton antiporter activity"/>
    <property type="evidence" value="ECO:0007669"/>
    <property type="project" value="TreeGrafter"/>
</dbReference>
<evidence type="ECO:0000256" key="6">
    <source>
        <dbReference type="ARBA" id="ARBA00022989"/>
    </source>
</evidence>
<dbReference type="Ensembl" id="ENSLCAT00010030382.1">
    <property type="protein sequence ID" value="ENSLCAP00010029725.1"/>
    <property type="gene ID" value="ENSLCAG00010013974.1"/>
</dbReference>
<reference evidence="20" key="1">
    <citation type="submission" date="2015-09" db="EMBL/GenBank/DDBJ databases">
        <authorList>
            <person name="Sai Rama Sridatta P."/>
        </authorList>
    </citation>
    <scope>NUCLEOTIDE SEQUENCE [LARGE SCALE GENOMIC DNA]</scope>
</reference>
<feature type="transmembrane region" description="Helical" evidence="16">
    <location>
        <begin position="370"/>
        <end position="397"/>
    </location>
</feature>
<reference evidence="19" key="2">
    <citation type="submission" date="2025-08" db="UniProtKB">
        <authorList>
            <consortium name="Ensembl"/>
        </authorList>
    </citation>
    <scope>IDENTIFICATION</scope>
</reference>
<organism evidence="19 20">
    <name type="scientific">Lates calcarifer</name>
    <name type="common">Barramundi</name>
    <name type="synonym">Holocentrus calcarifer</name>
    <dbReference type="NCBI Taxonomy" id="8187"/>
    <lineage>
        <taxon>Eukaryota</taxon>
        <taxon>Metazoa</taxon>
        <taxon>Chordata</taxon>
        <taxon>Craniata</taxon>
        <taxon>Vertebrata</taxon>
        <taxon>Euteleostomi</taxon>
        <taxon>Actinopterygii</taxon>
        <taxon>Neopterygii</taxon>
        <taxon>Teleostei</taxon>
        <taxon>Neoteleostei</taxon>
        <taxon>Acanthomorphata</taxon>
        <taxon>Carangaria</taxon>
        <taxon>Carangaria incertae sedis</taxon>
        <taxon>Centropomidae</taxon>
        <taxon>Lates</taxon>
    </lineage>
</organism>
<comment type="subcellular location">
    <subcellularLocation>
        <location evidence="1">Golgi apparatus membrane</location>
        <topology evidence="1">Multi-pass membrane protein</topology>
    </subcellularLocation>
</comment>
<dbReference type="InterPro" id="IPR006153">
    <property type="entry name" value="Cation/H_exchanger_TM"/>
</dbReference>
<feature type="transmembrane region" description="Helical" evidence="16">
    <location>
        <begin position="477"/>
        <end position="498"/>
    </location>
</feature>
<comment type="similarity">
    <text evidence="2">Belongs to the monovalent cation:proton antiporter 1 (CPA1) transporter (TC 2.A.36) family.</text>
</comment>
<feature type="transmembrane region" description="Helical" evidence="16">
    <location>
        <begin position="251"/>
        <end position="274"/>
    </location>
</feature>
<keyword evidence="4" id="KW-0050">Antiport</keyword>
<evidence type="ECO:0000256" key="1">
    <source>
        <dbReference type="ARBA" id="ARBA00004653"/>
    </source>
</evidence>
<feature type="compositionally biased region" description="Polar residues" evidence="15">
    <location>
        <begin position="67"/>
        <end position="92"/>
    </location>
</feature>
<evidence type="ECO:0000256" key="15">
    <source>
        <dbReference type="SAM" id="MobiDB-lite"/>
    </source>
</evidence>
<sequence length="607" mass="68031">MTGVGHKVLLLAVLLLFVNPCVLERVERENSLDLHERDDDGGELTQDTIKNQQALTKHKTEDGPDSNVLQKDGQSVSKYNDTDTYSNETLHSTTPTAKPTTPTPPTVKPILPVQTGVKAQEEEQSSGLTIFFSLLVIGICIILVHLLIKFKLHFLPESVAVVSLGEYLLHNMLLCTGREEEMFRPNMFFLLLLPPIIFESGYSLHKGNFFQNIGSITLFAVIGTAISAFIVGGGIYFLGQADVIYKMTMTDSFAFGSLISAVDPVATIAIFNALNVDPVLNMLVFGESILNDAVSIVLTNTAEGFFSRSDNSMVTGWETFLQALGYFLKMFFGSAALGTLTGLISALFLKHFDLRKTPSLEFGMMIIFAYLPYGLAEGIKLSETCVFAFLGLSIFSFPHNFEISFVIWCIVLVLLGRAVNIFPLSFLLNFFRDHKITPKMMFIMWFSGLRGAIPYALSLHLGLEPIEKRQLIGTTTIIIVLFTILLLGGGTMPLIRIMDIEDSQSRRKNKKDINLSKTEKMGNTIESEHLSELTEEEYEAQIYHRQDLKGFMWLDAKYLNPFFTRRLTQEDLLHGRIQMKTLTNKWYEEVRQGPSGSEDDEDEAELL</sequence>
<keyword evidence="9" id="KW-0406">Ion transport</keyword>
<dbReference type="AlphaFoldDB" id="A0A4W6DXQ2"/>
<proteinExistence type="inferred from homology"/>
<dbReference type="GO" id="GO:0051453">
    <property type="term" value="P:regulation of intracellular pH"/>
    <property type="evidence" value="ECO:0007669"/>
    <property type="project" value="TreeGrafter"/>
</dbReference>
<feature type="transmembrane region" description="Helical" evidence="16">
    <location>
        <begin position="403"/>
        <end position="428"/>
    </location>
</feature>
<evidence type="ECO:0000313" key="20">
    <source>
        <dbReference type="Proteomes" id="UP000314980"/>
    </source>
</evidence>
<evidence type="ECO:0000256" key="12">
    <source>
        <dbReference type="ARBA" id="ARBA00040570"/>
    </source>
</evidence>
<evidence type="ECO:0000259" key="18">
    <source>
        <dbReference type="Pfam" id="PF00999"/>
    </source>
</evidence>
<dbReference type="GeneTree" id="ENSGT00940000157210"/>
<dbReference type="Gene3D" id="6.10.140.1330">
    <property type="match status" value="1"/>
</dbReference>
<evidence type="ECO:0000256" key="16">
    <source>
        <dbReference type="SAM" id="Phobius"/>
    </source>
</evidence>
<dbReference type="InterPro" id="IPR018422">
    <property type="entry name" value="Cation/H_exchanger_CPA1"/>
</dbReference>
<evidence type="ECO:0000256" key="10">
    <source>
        <dbReference type="ARBA" id="ARBA00023136"/>
    </source>
</evidence>
<evidence type="ECO:0000313" key="19">
    <source>
        <dbReference type="Ensembl" id="ENSLCAP00010029725.1"/>
    </source>
</evidence>
<keyword evidence="17" id="KW-0732">Signal</keyword>
<evidence type="ECO:0000256" key="13">
    <source>
        <dbReference type="ARBA" id="ARBA00042291"/>
    </source>
</evidence>
<keyword evidence="6 16" id="KW-1133">Transmembrane helix</keyword>
<reference evidence="19" key="3">
    <citation type="submission" date="2025-09" db="UniProtKB">
        <authorList>
            <consortium name="Ensembl"/>
        </authorList>
    </citation>
    <scope>IDENTIFICATION</scope>
</reference>
<dbReference type="Pfam" id="PF00999">
    <property type="entry name" value="Na_H_Exchanger"/>
    <property type="match status" value="1"/>
</dbReference>
<evidence type="ECO:0000256" key="11">
    <source>
        <dbReference type="ARBA" id="ARBA00023201"/>
    </source>
</evidence>
<dbReference type="PANTHER" id="PTHR10110:SF191">
    <property type="entry name" value="SODIUM_HYDROGEN EXCHANGER 8"/>
    <property type="match status" value="1"/>
</dbReference>
<feature type="transmembrane region" description="Helical" evidence="16">
    <location>
        <begin position="187"/>
        <end position="204"/>
    </location>
</feature>
<evidence type="ECO:0000256" key="5">
    <source>
        <dbReference type="ARBA" id="ARBA00022692"/>
    </source>
</evidence>
<feature type="chain" id="PRO_5021276530" description="Sodium/hydrogen exchanger 8" evidence="17">
    <location>
        <begin position="24"/>
        <end position="607"/>
    </location>
</feature>
<dbReference type="GO" id="GO:0000139">
    <property type="term" value="C:Golgi membrane"/>
    <property type="evidence" value="ECO:0007669"/>
    <property type="project" value="UniProtKB-SubCell"/>
</dbReference>
<gene>
    <name evidence="19" type="primary">SLC9A8</name>
    <name evidence="19" type="synonym">slc9a8</name>
</gene>
<dbReference type="InterPro" id="IPR004709">
    <property type="entry name" value="NaH_exchanger"/>
</dbReference>
<evidence type="ECO:0000256" key="9">
    <source>
        <dbReference type="ARBA" id="ARBA00023065"/>
    </source>
</evidence>
<evidence type="ECO:0000256" key="7">
    <source>
        <dbReference type="ARBA" id="ARBA00023034"/>
    </source>
</evidence>
<evidence type="ECO:0000256" key="14">
    <source>
        <dbReference type="ARBA" id="ARBA00042692"/>
    </source>
</evidence>
<keyword evidence="10 16" id="KW-0472">Membrane</keyword>
<protein>
    <recommendedName>
        <fullName evidence="12">Sodium/hydrogen exchanger 8</fullName>
    </recommendedName>
    <alternativeName>
        <fullName evidence="13">Na(+)/H(+) exchanger 8</fullName>
    </alternativeName>
    <alternativeName>
        <fullName evidence="14">Solute carrier family 9 member 8</fullName>
    </alternativeName>
</protein>
<keyword evidence="20" id="KW-1185">Reference proteome</keyword>
<keyword evidence="7" id="KW-0333">Golgi apparatus</keyword>